<evidence type="ECO:0000313" key="1">
    <source>
        <dbReference type="Proteomes" id="UP000492821"/>
    </source>
</evidence>
<dbReference type="Proteomes" id="UP000492821">
    <property type="component" value="Unassembled WGS sequence"/>
</dbReference>
<proteinExistence type="predicted"/>
<dbReference type="AlphaFoldDB" id="A0A7E4ZR46"/>
<dbReference type="WBParaSite" id="Pan_g12150.t1">
    <property type="protein sequence ID" value="Pan_g12150.t1"/>
    <property type="gene ID" value="Pan_g12150"/>
</dbReference>
<protein>
    <submittedName>
        <fullName evidence="2">Secreted protein</fullName>
    </submittedName>
</protein>
<evidence type="ECO:0000313" key="2">
    <source>
        <dbReference type="WBParaSite" id="Pan_g12150.t1"/>
    </source>
</evidence>
<sequence>MSRPTTSAAPCHLGVFPFVRLSLLELALHTKLTLWMLSNGVDASGYTLLVDSEGVGAPDSSSHDNWSIFFLLRMTMTTKHTIAIADLIRLHFRGFIDWRPSGPRPSTVKWAFVGGAIDASPIRQGPPGLHFGFAQSFYPNTCRAVLRCSFRQK</sequence>
<accession>A0A7E4ZR46</accession>
<keyword evidence="1" id="KW-1185">Reference proteome</keyword>
<name>A0A7E4ZR46_PANRE</name>
<organism evidence="1 2">
    <name type="scientific">Panagrellus redivivus</name>
    <name type="common">Microworm</name>
    <dbReference type="NCBI Taxonomy" id="6233"/>
    <lineage>
        <taxon>Eukaryota</taxon>
        <taxon>Metazoa</taxon>
        <taxon>Ecdysozoa</taxon>
        <taxon>Nematoda</taxon>
        <taxon>Chromadorea</taxon>
        <taxon>Rhabditida</taxon>
        <taxon>Tylenchina</taxon>
        <taxon>Panagrolaimomorpha</taxon>
        <taxon>Panagrolaimoidea</taxon>
        <taxon>Panagrolaimidae</taxon>
        <taxon>Panagrellus</taxon>
    </lineage>
</organism>
<reference evidence="1" key="1">
    <citation type="journal article" date="2013" name="Genetics">
        <title>The draft genome and transcriptome of Panagrellus redivivus are shaped by the harsh demands of a free-living lifestyle.</title>
        <authorList>
            <person name="Srinivasan J."/>
            <person name="Dillman A.R."/>
            <person name="Macchietto M.G."/>
            <person name="Heikkinen L."/>
            <person name="Lakso M."/>
            <person name="Fracchia K.M."/>
            <person name="Antoshechkin I."/>
            <person name="Mortazavi A."/>
            <person name="Wong G."/>
            <person name="Sternberg P.W."/>
        </authorList>
    </citation>
    <scope>NUCLEOTIDE SEQUENCE [LARGE SCALE GENOMIC DNA]</scope>
    <source>
        <strain evidence="1">MT8872</strain>
    </source>
</reference>
<reference evidence="2" key="2">
    <citation type="submission" date="2020-10" db="UniProtKB">
        <authorList>
            <consortium name="WormBaseParasite"/>
        </authorList>
    </citation>
    <scope>IDENTIFICATION</scope>
</reference>